<proteinExistence type="predicted"/>
<feature type="compositionally biased region" description="Low complexity" evidence="1">
    <location>
        <begin position="73"/>
        <end position="90"/>
    </location>
</feature>
<dbReference type="EMBL" id="JANPWB010000007">
    <property type="protein sequence ID" value="KAJ1169135.1"/>
    <property type="molecule type" value="Genomic_DNA"/>
</dbReference>
<dbReference type="AlphaFoldDB" id="A0AAV7SY50"/>
<name>A0AAV7SY50_PLEWA</name>
<organism evidence="2 3">
    <name type="scientific">Pleurodeles waltl</name>
    <name type="common">Iberian ribbed newt</name>
    <dbReference type="NCBI Taxonomy" id="8319"/>
    <lineage>
        <taxon>Eukaryota</taxon>
        <taxon>Metazoa</taxon>
        <taxon>Chordata</taxon>
        <taxon>Craniata</taxon>
        <taxon>Vertebrata</taxon>
        <taxon>Euteleostomi</taxon>
        <taxon>Amphibia</taxon>
        <taxon>Batrachia</taxon>
        <taxon>Caudata</taxon>
        <taxon>Salamandroidea</taxon>
        <taxon>Salamandridae</taxon>
        <taxon>Pleurodelinae</taxon>
        <taxon>Pleurodeles</taxon>
    </lineage>
</organism>
<evidence type="ECO:0000313" key="3">
    <source>
        <dbReference type="Proteomes" id="UP001066276"/>
    </source>
</evidence>
<feature type="region of interest" description="Disordered" evidence="1">
    <location>
        <begin position="1"/>
        <end position="45"/>
    </location>
</feature>
<dbReference type="Proteomes" id="UP001066276">
    <property type="component" value="Chromosome 4_1"/>
</dbReference>
<feature type="region of interest" description="Disordered" evidence="1">
    <location>
        <begin position="64"/>
        <end position="90"/>
    </location>
</feature>
<gene>
    <name evidence="2" type="ORF">NDU88_001041</name>
</gene>
<evidence type="ECO:0000313" key="2">
    <source>
        <dbReference type="EMBL" id="KAJ1169135.1"/>
    </source>
</evidence>
<evidence type="ECO:0000256" key="1">
    <source>
        <dbReference type="SAM" id="MobiDB-lite"/>
    </source>
</evidence>
<keyword evidence="3" id="KW-1185">Reference proteome</keyword>
<sequence length="90" mass="9418">MTRIRGALGTNLRRAPAPGTGASHTPPCGGHGVRRRTTHTPPWPELALNVPRITRCVAAPTGHRCRQAPAEYSVPSSASRGRSPAATCTA</sequence>
<reference evidence="2" key="1">
    <citation type="journal article" date="2022" name="bioRxiv">
        <title>Sequencing and chromosome-scale assembly of the giantPleurodeles waltlgenome.</title>
        <authorList>
            <person name="Brown T."/>
            <person name="Elewa A."/>
            <person name="Iarovenko S."/>
            <person name="Subramanian E."/>
            <person name="Araus A.J."/>
            <person name="Petzold A."/>
            <person name="Susuki M."/>
            <person name="Suzuki K.-i.T."/>
            <person name="Hayashi T."/>
            <person name="Toyoda A."/>
            <person name="Oliveira C."/>
            <person name="Osipova E."/>
            <person name="Leigh N.D."/>
            <person name="Simon A."/>
            <person name="Yun M.H."/>
        </authorList>
    </citation>
    <scope>NUCLEOTIDE SEQUENCE</scope>
    <source>
        <strain evidence="2">20211129_DDA</strain>
        <tissue evidence="2">Liver</tissue>
    </source>
</reference>
<accession>A0AAV7SY50</accession>
<protein>
    <submittedName>
        <fullName evidence="2">Uncharacterized protein</fullName>
    </submittedName>
</protein>
<comment type="caution">
    <text evidence="2">The sequence shown here is derived from an EMBL/GenBank/DDBJ whole genome shotgun (WGS) entry which is preliminary data.</text>
</comment>